<protein>
    <submittedName>
        <fullName evidence="1">Uncharacterized protein</fullName>
    </submittedName>
</protein>
<proteinExistence type="predicted"/>
<name>F8PW51_SERL3</name>
<evidence type="ECO:0000313" key="1">
    <source>
        <dbReference type="EMBL" id="EGO00227.1"/>
    </source>
</evidence>
<dbReference type="HOGENOM" id="CLU_2967517_0_0_1"/>
<accession>F8PW51</accession>
<keyword evidence="2" id="KW-1185">Reference proteome</keyword>
<dbReference type="AlphaFoldDB" id="F8PW51"/>
<sequence length="59" mass="6924">MDVSLHRLLSHNGHHCMQRRQFITALYQIPMLFRNLASHLVTSRLSPVRLVPNSYHQMA</sequence>
<organism evidence="2">
    <name type="scientific">Serpula lacrymans var. lacrymans (strain S7.3)</name>
    <name type="common">Dry rot fungus</name>
    <dbReference type="NCBI Taxonomy" id="936435"/>
    <lineage>
        <taxon>Eukaryota</taxon>
        <taxon>Fungi</taxon>
        <taxon>Dikarya</taxon>
        <taxon>Basidiomycota</taxon>
        <taxon>Agaricomycotina</taxon>
        <taxon>Agaricomycetes</taxon>
        <taxon>Agaricomycetidae</taxon>
        <taxon>Boletales</taxon>
        <taxon>Coniophorineae</taxon>
        <taxon>Serpulaceae</taxon>
        <taxon>Serpula</taxon>
    </lineage>
</organism>
<dbReference type="Proteomes" id="UP000008063">
    <property type="component" value="Unassembled WGS sequence"/>
</dbReference>
<evidence type="ECO:0000313" key="2">
    <source>
        <dbReference type="Proteomes" id="UP000008063"/>
    </source>
</evidence>
<dbReference type="EMBL" id="GL945479">
    <property type="protein sequence ID" value="EGO00227.1"/>
    <property type="molecule type" value="Genomic_DNA"/>
</dbReference>
<feature type="non-terminal residue" evidence="1">
    <location>
        <position position="59"/>
    </location>
</feature>
<dbReference type="InParanoid" id="F8PW51"/>
<reference evidence="2" key="1">
    <citation type="journal article" date="2011" name="Science">
        <title>The plant cell wall-decomposing machinery underlies the functional diversity of forest fungi.</title>
        <authorList>
            <person name="Eastwood D.C."/>
            <person name="Floudas D."/>
            <person name="Binder M."/>
            <person name="Majcherczyk A."/>
            <person name="Schneider P."/>
            <person name="Aerts A."/>
            <person name="Asiegbu F.O."/>
            <person name="Baker S.E."/>
            <person name="Barry K."/>
            <person name="Bendiksby M."/>
            <person name="Blumentritt M."/>
            <person name="Coutinho P.M."/>
            <person name="Cullen D."/>
            <person name="de Vries R.P."/>
            <person name="Gathman A."/>
            <person name="Goodell B."/>
            <person name="Henrissat B."/>
            <person name="Ihrmark K."/>
            <person name="Kauserud H."/>
            <person name="Kohler A."/>
            <person name="LaButti K."/>
            <person name="Lapidus A."/>
            <person name="Lavin J.L."/>
            <person name="Lee Y.-H."/>
            <person name="Lindquist E."/>
            <person name="Lilly W."/>
            <person name="Lucas S."/>
            <person name="Morin E."/>
            <person name="Murat C."/>
            <person name="Oguiza J.A."/>
            <person name="Park J."/>
            <person name="Pisabarro A.G."/>
            <person name="Riley R."/>
            <person name="Rosling A."/>
            <person name="Salamov A."/>
            <person name="Schmidt O."/>
            <person name="Schmutz J."/>
            <person name="Skrede I."/>
            <person name="Stenlid J."/>
            <person name="Wiebenga A."/>
            <person name="Xie X."/>
            <person name="Kuees U."/>
            <person name="Hibbett D.S."/>
            <person name="Hoffmeister D."/>
            <person name="Hoegberg N."/>
            <person name="Martin F."/>
            <person name="Grigoriev I.V."/>
            <person name="Watkinson S.C."/>
        </authorList>
    </citation>
    <scope>NUCLEOTIDE SEQUENCE [LARGE SCALE GENOMIC DNA]</scope>
    <source>
        <strain evidence="2">strain S7.3</strain>
    </source>
</reference>
<gene>
    <name evidence="1" type="ORF">SERLA73DRAFT_135954</name>
</gene>